<keyword evidence="3" id="KW-1185">Reference proteome</keyword>
<dbReference type="InterPro" id="IPR050585">
    <property type="entry name" value="Xaa-Pro_dipeptidyl-ppase/CocE"/>
</dbReference>
<keyword evidence="2" id="KW-0378">Hydrolase</keyword>
<proteinExistence type="predicted"/>
<evidence type="ECO:0000313" key="2">
    <source>
        <dbReference type="EMBL" id="PMD22373.1"/>
    </source>
</evidence>
<dbReference type="Pfam" id="PF00326">
    <property type="entry name" value="Peptidase_S9"/>
    <property type="match status" value="1"/>
</dbReference>
<dbReference type="GO" id="GO:0008236">
    <property type="term" value="F:serine-type peptidase activity"/>
    <property type="evidence" value="ECO:0007669"/>
    <property type="project" value="InterPro"/>
</dbReference>
<evidence type="ECO:0000313" key="3">
    <source>
        <dbReference type="Proteomes" id="UP000235672"/>
    </source>
</evidence>
<feature type="domain" description="Peptidase S9 prolyl oligopeptidase catalytic" evidence="1">
    <location>
        <begin position="440"/>
        <end position="645"/>
    </location>
</feature>
<dbReference type="SUPFAM" id="SSF69322">
    <property type="entry name" value="Tricorn protease domain 2"/>
    <property type="match status" value="1"/>
</dbReference>
<dbReference type="Gene3D" id="3.40.50.1820">
    <property type="entry name" value="alpha/beta hydrolase"/>
    <property type="match status" value="1"/>
</dbReference>
<dbReference type="AlphaFoldDB" id="A0A2J6Q7Y1"/>
<accession>A0A2J6Q7Y1</accession>
<dbReference type="STRING" id="1745343.A0A2J6Q7Y1"/>
<organism evidence="2 3">
    <name type="scientific">Hyaloscypha hepaticicola</name>
    <dbReference type="NCBI Taxonomy" id="2082293"/>
    <lineage>
        <taxon>Eukaryota</taxon>
        <taxon>Fungi</taxon>
        <taxon>Dikarya</taxon>
        <taxon>Ascomycota</taxon>
        <taxon>Pezizomycotina</taxon>
        <taxon>Leotiomycetes</taxon>
        <taxon>Helotiales</taxon>
        <taxon>Hyaloscyphaceae</taxon>
        <taxon>Hyaloscypha</taxon>
    </lineage>
</organism>
<dbReference type="PROSITE" id="PS00221">
    <property type="entry name" value="MIP"/>
    <property type="match status" value="1"/>
</dbReference>
<dbReference type="Gene3D" id="2.120.10.30">
    <property type="entry name" value="TolB, C-terminal domain"/>
    <property type="match status" value="1"/>
</dbReference>
<dbReference type="GO" id="GO:0006508">
    <property type="term" value="P:proteolysis"/>
    <property type="evidence" value="ECO:0007669"/>
    <property type="project" value="InterPro"/>
</dbReference>
<dbReference type="PANTHER" id="PTHR43056:SF5">
    <property type="entry name" value="PEPTIDASE S9 PROLYL OLIGOPEPTIDASE CATALYTIC DOMAIN-CONTAINING PROTEIN"/>
    <property type="match status" value="1"/>
</dbReference>
<gene>
    <name evidence="2" type="ORF">NA56DRAFT_598736</name>
</gene>
<dbReference type="Proteomes" id="UP000235672">
    <property type="component" value="Unassembled WGS sequence"/>
</dbReference>
<protein>
    <submittedName>
        <fullName evidence="2">Alpha/beta-hydrolase</fullName>
    </submittedName>
</protein>
<reference evidence="2 3" key="1">
    <citation type="submission" date="2016-05" db="EMBL/GenBank/DDBJ databases">
        <title>A degradative enzymes factory behind the ericoid mycorrhizal symbiosis.</title>
        <authorList>
            <consortium name="DOE Joint Genome Institute"/>
            <person name="Martino E."/>
            <person name="Morin E."/>
            <person name="Grelet G."/>
            <person name="Kuo A."/>
            <person name="Kohler A."/>
            <person name="Daghino S."/>
            <person name="Barry K."/>
            <person name="Choi C."/>
            <person name="Cichocki N."/>
            <person name="Clum A."/>
            <person name="Copeland A."/>
            <person name="Hainaut M."/>
            <person name="Haridas S."/>
            <person name="Labutti K."/>
            <person name="Lindquist E."/>
            <person name="Lipzen A."/>
            <person name="Khouja H.-R."/>
            <person name="Murat C."/>
            <person name="Ohm R."/>
            <person name="Olson A."/>
            <person name="Spatafora J."/>
            <person name="Veneault-Fourrey C."/>
            <person name="Henrissat B."/>
            <person name="Grigoriev I."/>
            <person name="Martin F."/>
            <person name="Perotto S."/>
        </authorList>
    </citation>
    <scope>NUCLEOTIDE SEQUENCE [LARGE SCALE GENOMIC DNA]</scope>
    <source>
        <strain evidence="2 3">UAMH 7357</strain>
    </source>
</reference>
<evidence type="ECO:0000259" key="1">
    <source>
        <dbReference type="Pfam" id="PF00326"/>
    </source>
</evidence>
<dbReference type="OrthoDB" id="43744at2759"/>
<dbReference type="InterPro" id="IPR011042">
    <property type="entry name" value="6-blade_b-propeller_TolB-like"/>
</dbReference>
<dbReference type="SUPFAM" id="SSF53474">
    <property type="entry name" value="alpha/beta-Hydrolases"/>
    <property type="match status" value="1"/>
</dbReference>
<dbReference type="InterPro" id="IPR029058">
    <property type="entry name" value="AB_hydrolase_fold"/>
</dbReference>
<dbReference type="PANTHER" id="PTHR43056">
    <property type="entry name" value="PEPTIDASE S9 PROLYL OLIGOPEPTIDASE"/>
    <property type="match status" value="1"/>
</dbReference>
<dbReference type="InterPro" id="IPR001375">
    <property type="entry name" value="Peptidase_S9_cat"/>
</dbReference>
<dbReference type="EMBL" id="KZ613478">
    <property type="protein sequence ID" value="PMD22373.1"/>
    <property type="molecule type" value="Genomic_DNA"/>
</dbReference>
<sequence>MASQKKVAPYGTWTSPITTDIVAGSNLSLAAVHTDPKSGSIYLIEGRPSEKGRNAIVQLKGTESIDILPKEYNASSKVHEYGGGAAAIDSAGNIIFTDGNTNGVFVLSPASGEVTEIVKGDSKLRFADFSPHPTDSSIALAVQEDHRDKVVENRVMVIDGKTKEARVVIQGADFYSHPKFSPDGKRVSWVQWMHPDMPWTGSELYVAEWKDGAVGERKKIAGKAREECVVQPKWLFDGSLMFVSDNTGFWQVYRLEIETDKVEHLILEGFEDADLGAREIILGFSMNIPLNETELIITYTKEATNGVILYNLPKKTTTELPLGLVHIFGAAISRVSDTQFAIIGGEKTNPEGLYLVDIAKPSEKQLLKSCSGVEISPSYLSPAQTITFPRTHGNDLPSNSHAIFIPPKNDDFSAPEGTLPPLIIFIHGGPSSHANPALTLAAQYFTSRGYAYCYVNHAGSMGYGRKYRESLNYYWGIKDCEDAVSCLEYLSKRKMIDGTKVGITGGSSGGYTVLNGMCMFPTTFAAGNSLFGISNLKTLASDTHKFESHYLFDLIFPPTATEEEREKVYYDRSPCFHADKIEKPLLLLQGDKDMVVPLSQAVEMEKVLKAKGRDVKLVVFEGEGHGFAMEENIRRSIEEEEALWRRTLL</sequence>
<name>A0A2J6Q7Y1_9HELO</name>
<dbReference type="InterPro" id="IPR022357">
    <property type="entry name" value="MIP_CS"/>
</dbReference>